<keyword evidence="2" id="KW-0819">tRNA processing</keyword>
<gene>
    <name evidence="7" type="ORF">S01H1_31439</name>
</gene>
<dbReference type="GO" id="GO:0000049">
    <property type="term" value="F:tRNA binding"/>
    <property type="evidence" value="ECO:0007669"/>
    <property type="project" value="InterPro"/>
</dbReference>
<evidence type="ECO:0000256" key="2">
    <source>
        <dbReference type="ARBA" id="ARBA00022694"/>
    </source>
</evidence>
<keyword evidence="5" id="KW-0378">Hydrolase</keyword>
<proteinExistence type="predicted"/>
<dbReference type="GO" id="GO:0042781">
    <property type="term" value="F:3'-tRNA processing endoribonuclease activity"/>
    <property type="evidence" value="ECO:0007669"/>
    <property type="project" value="TreeGrafter"/>
</dbReference>
<dbReference type="Pfam" id="PF00825">
    <property type="entry name" value="Ribonuclease_P"/>
    <property type="match status" value="1"/>
</dbReference>
<dbReference type="PANTHER" id="PTHR33992">
    <property type="entry name" value="RIBONUCLEASE P PROTEIN COMPONENT"/>
    <property type="match status" value="1"/>
</dbReference>
<dbReference type="InterPro" id="IPR000100">
    <property type="entry name" value="RNase_P"/>
</dbReference>
<evidence type="ECO:0000256" key="3">
    <source>
        <dbReference type="ARBA" id="ARBA00022722"/>
    </source>
</evidence>
<dbReference type="InterPro" id="IPR014721">
    <property type="entry name" value="Ribsml_uS5_D2-typ_fold_subgr"/>
</dbReference>
<evidence type="ECO:0000256" key="1">
    <source>
        <dbReference type="ARBA" id="ARBA00002663"/>
    </source>
</evidence>
<dbReference type="PANTHER" id="PTHR33992:SF1">
    <property type="entry name" value="RIBONUCLEASE P PROTEIN COMPONENT"/>
    <property type="match status" value="1"/>
</dbReference>
<protein>
    <submittedName>
        <fullName evidence="7">Uncharacterized protein</fullName>
    </submittedName>
</protein>
<evidence type="ECO:0000256" key="4">
    <source>
        <dbReference type="ARBA" id="ARBA00022759"/>
    </source>
</evidence>
<name>X0UPM9_9ZZZZ</name>
<dbReference type="InterPro" id="IPR020539">
    <property type="entry name" value="RNase_P_CS"/>
</dbReference>
<reference evidence="7" key="1">
    <citation type="journal article" date="2014" name="Front. Microbiol.">
        <title>High frequency of phylogenetically diverse reductive dehalogenase-homologous genes in deep subseafloor sedimentary metagenomes.</title>
        <authorList>
            <person name="Kawai M."/>
            <person name="Futagami T."/>
            <person name="Toyoda A."/>
            <person name="Takaki Y."/>
            <person name="Nishi S."/>
            <person name="Hori S."/>
            <person name="Arai W."/>
            <person name="Tsubouchi T."/>
            <person name="Morono Y."/>
            <person name="Uchiyama I."/>
            <person name="Ito T."/>
            <person name="Fujiyama A."/>
            <person name="Inagaki F."/>
            <person name="Takami H."/>
        </authorList>
    </citation>
    <scope>NUCLEOTIDE SEQUENCE</scope>
    <source>
        <strain evidence="7">Expedition CK06-06</strain>
    </source>
</reference>
<dbReference type="AlphaFoldDB" id="X0UPM9"/>
<dbReference type="PROSITE" id="PS00648">
    <property type="entry name" value="RIBONUCLEASE_P"/>
    <property type="match status" value="1"/>
</dbReference>
<organism evidence="7">
    <name type="scientific">marine sediment metagenome</name>
    <dbReference type="NCBI Taxonomy" id="412755"/>
    <lineage>
        <taxon>unclassified sequences</taxon>
        <taxon>metagenomes</taxon>
        <taxon>ecological metagenomes</taxon>
    </lineage>
</organism>
<evidence type="ECO:0000256" key="5">
    <source>
        <dbReference type="ARBA" id="ARBA00022801"/>
    </source>
</evidence>
<sequence>QKVGNAVKRNKFKRQMRSLFRRNKDLLKRSFDILIIAKKEIIEASWLKLQEDYFAAIGSIGQNR</sequence>
<dbReference type="GO" id="GO:0004526">
    <property type="term" value="F:ribonuclease P activity"/>
    <property type="evidence" value="ECO:0007669"/>
    <property type="project" value="InterPro"/>
</dbReference>
<dbReference type="EMBL" id="BARS01019397">
    <property type="protein sequence ID" value="GAF90435.1"/>
    <property type="molecule type" value="Genomic_DNA"/>
</dbReference>
<evidence type="ECO:0000313" key="7">
    <source>
        <dbReference type="EMBL" id="GAF90435.1"/>
    </source>
</evidence>
<comment type="caution">
    <text evidence="7">The sequence shown here is derived from an EMBL/GenBank/DDBJ whole genome shotgun (WGS) entry which is preliminary data.</text>
</comment>
<keyword evidence="4" id="KW-0255">Endonuclease</keyword>
<dbReference type="GO" id="GO:0030677">
    <property type="term" value="C:ribonuclease P complex"/>
    <property type="evidence" value="ECO:0007669"/>
    <property type="project" value="TreeGrafter"/>
</dbReference>
<comment type="function">
    <text evidence="1">RNaseP catalyzes the removal of the 5'-leader sequence from pre-tRNA to produce the mature 5'-terminus. It can also cleave other RNA substrates such as 4.5S RNA. The protein component plays an auxiliary but essential role in vivo by binding to the 5'-leader sequence and broadening the substrate specificity of the ribozyme.</text>
</comment>
<keyword evidence="6" id="KW-0694">RNA-binding</keyword>
<keyword evidence="3" id="KW-0540">Nuclease</keyword>
<evidence type="ECO:0000256" key="6">
    <source>
        <dbReference type="ARBA" id="ARBA00022884"/>
    </source>
</evidence>
<dbReference type="InterPro" id="IPR020568">
    <property type="entry name" value="Ribosomal_Su5_D2-typ_SF"/>
</dbReference>
<dbReference type="SUPFAM" id="SSF54211">
    <property type="entry name" value="Ribosomal protein S5 domain 2-like"/>
    <property type="match status" value="1"/>
</dbReference>
<accession>X0UPM9</accession>
<dbReference type="NCBIfam" id="TIGR00188">
    <property type="entry name" value="rnpA"/>
    <property type="match status" value="1"/>
</dbReference>
<dbReference type="Gene3D" id="3.30.230.10">
    <property type="match status" value="1"/>
</dbReference>
<feature type="non-terminal residue" evidence="7">
    <location>
        <position position="1"/>
    </location>
</feature>